<organism evidence="4 5">
    <name type="scientific">Tropilaelaps mercedesae</name>
    <dbReference type="NCBI Taxonomy" id="418985"/>
    <lineage>
        <taxon>Eukaryota</taxon>
        <taxon>Metazoa</taxon>
        <taxon>Ecdysozoa</taxon>
        <taxon>Arthropoda</taxon>
        <taxon>Chelicerata</taxon>
        <taxon>Arachnida</taxon>
        <taxon>Acari</taxon>
        <taxon>Parasitiformes</taxon>
        <taxon>Mesostigmata</taxon>
        <taxon>Gamasina</taxon>
        <taxon>Dermanyssoidea</taxon>
        <taxon>Laelapidae</taxon>
        <taxon>Tropilaelaps</taxon>
    </lineage>
</organism>
<dbReference type="GO" id="GO:0008270">
    <property type="term" value="F:zinc ion binding"/>
    <property type="evidence" value="ECO:0007669"/>
    <property type="project" value="UniProtKB-KW"/>
</dbReference>
<keyword evidence="1" id="KW-0863">Zinc-finger</keyword>
<name>A0A1V9XHC9_9ACAR</name>
<evidence type="ECO:0000256" key="2">
    <source>
        <dbReference type="SAM" id="MobiDB-lite"/>
    </source>
</evidence>
<evidence type="ECO:0000313" key="5">
    <source>
        <dbReference type="Proteomes" id="UP000192247"/>
    </source>
</evidence>
<keyword evidence="1" id="KW-0862">Zinc</keyword>
<keyword evidence="1" id="KW-0479">Metal-binding</keyword>
<dbReference type="PROSITE" id="PS50157">
    <property type="entry name" value="ZINC_FINGER_C2H2_2"/>
    <property type="match status" value="1"/>
</dbReference>
<feature type="region of interest" description="Disordered" evidence="2">
    <location>
        <begin position="172"/>
        <end position="242"/>
    </location>
</feature>
<feature type="compositionally biased region" description="Basic and acidic residues" evidence="2">
    <location>
        <begin position="223"/>
        <end position="235"/>
    </location>
</feature>
<comment type="caution">
    <text evidence="4">The sequence shown here is derived from an EMBL/GenBank/DDBJ whole genome shotgun (WGS) entry which is preliminary data.</text>
</comment>
<feature type="compositionally biased region" description="Basic and acidic residues" evidence="2">
    <location>
        <begin position="639"/>
        <end position="655"/>
    </location>
</feature>
<dbReference type="Proteomes" id="UP000192247">
    <property type="component" value="Unassembled WGS sequence"/>
</dbReference>
<feature type="region of interest" description="Disordered" evidence="2">
    <location>
        <begin position="274"/>
        <end position="321"/>
    </location>
</feature>
<dbReference type="AlphaFoldDB" id="A0A1V9XHC9"/>
<evidence type="ECO:0000259" key="3">
    <source>
        <dbReference type="PROSITE" id="PS50157"/>
    </source>
</evidence>
<dbReference type="InParanoid" id="A0A1V9XHC9"/>
<feature type="region of interest" description="Disordered" evidence="2">
    <location>
        <begin position="119"/>
        <end position="144"/>
    </location>
</feature>
<dbReference type="OrthoDB" id="10543922at2759"/>
<feature type="compositionally biased region" description="Polar residues" evidence="2">
    <location>
        <begin position="128"/>
        <end position="144"/>
    </location>
</feature>
<feature type="compositionally biased region" description="Polar residues" evidence="2">
    <location>
        <begin position="274"/>
        <end position="286"/>
    </location>
</feature>
<sequence>MEPNRPEGWSRPFMCALCGRRAADKFTIEHHVQYEHSAREQFVPTSVPAPSQLRPSNIPAAGHPPYAPPFRNPDDGSITRSYLTPSSLSTHRYRAQPLTSARGELLGWKTVIDPTLPERLAPARPSGSHISTRQRYLGQATASSKRNPWTESYYGQQAVGTGATDQMRLTGSNADLDQRQLPAELPTIERGPSYMAPGGSTGSQMYPPASTGSSVDSQKPLHMSRESTDSQRQPHLDPPPMAAVPRYLHMAVGGSPTEGHHQGQLAGSSLVAQYQPQATSMSSGAPTNGPLDSGGLIRPVDAQHCHSQPSRPPSDSLHRHANTQRSSMYTTASTFNQFFYPYTGQADSFCHGQTSGEPAVRLPATGSLADDRGNVITPEVTALPQLYPTKGGPPTDTTMHAQSEGASSAKGRNILAINQTSYFDSRRGPNGVYPESHYYQSAEPIVDQQSHFPSDNGITIAAQEHAKQGASSLTELGSYSGGPRHIVAQDRLLDSDGNLSTGLHSGHQPLASYESLNLEQVPHQLADSSARIKRDLQLADQCVNSQRPDLMNSAGFQSSQTAQTCAGQDSNAEQDSIAPVAAEQVHDQESGIFGGAGSRQSSRGLAQASCGARLKVVAEKREAADEAQSTITKRRHGPGHQEIDQGKDDKEDPRAREELLTASQEDETDEVLQSVINTGRCKRCGCAVRGQCGNPSSLIEPDKIVIITSPGSATTTQVTISTGEDAEDDVSEAAQEVVLPDPCYSQPSGADGRLRPATNDAVDGQGGSDPQSLNPKNEERTLTDSAAEGQCVLSAHDAEQMECNPEISMPIDTALHTHAEA</sequence>
<dbReference type="InterPro" id="IPR013087">
    <property type="entry name" value="Znf_C2H2_type"/>
</dbReference>
<feature type="region of interest" description="Disordered" evidence="2">
    <location>
        <begin position="384"/>
        <end position="408"/>
    </location>
</feature>
<evidence type="ECO:0000256" key="1">
    <source>
        <dbReference type="PROSITE-ProRule" id="PRU00042"/>
    </source>
</evidence>
<feature type="region of interest" description="Disordered" evidence="2">
    <location>
        <begin position="621"/>
        <end position="655"/>
    </location>
</feature>
<feature type="region of interest" description="Disordered" evidence="2">
    <location>
        <begin position="741"/>
        <end position="821"/>
    </location>
</feature>
<gene>
    <name evidence="4" type="ORF">BIW11_10058</name>
</gene>
<evidence type="ECO:0000313" key="4">
    <source>
        <dbReference type="EMBL" id="OQR72940.1"/>
    </source>
</evidence>
<protein>
    <recommendedName>
        <fullName evidence="3">C2H2-type domain-containing protein</fullName>
    </recommendedName>
</protein>
<accession>A0A1V9XHC9</accession>
<proteinExistence type="predicted"/>
<feature type="compositionally biased region" description="Polar residues" evidence="2">
    <location>
        <begin position="395"/>
        <end position="406"/>
    </location>
</feature>
<keyword evidence="5" id="KW-1185">Reference proteome</keyword>
<feature type="domain" description="C2H2-type" evidence="3">
    <location>
        <begin position="13"/>
        <end position="41"/>
    </location>
</feature>
<dbReference type="EMBL" id="MNPL01010776">
    <property type="protein sequence ID" value="OQR72940.1"/>
    <property type="molecule type" value="Genomic_DNA"/>
</dbReference>
<reference evidence="4 5" key="1">
    <citation type="journal article" date="2017" name="Gigascience">
        <title>Draft genome of the honey bee ectoparasitic mite, Tropilaelaps mercedesae, is shaped by the parasitic life history.</title>
        <authorList>
            <person name="Dong X."/>
            <person name="Armstrong S.D."/>
            <person name="Xia D."/>
            <person name="Makepeace B.L."/>
            <person name="Darby A.C."/>
            <person name="Kadowaki T."/>
        </authorList>
    </citation>
    <scope>NUCLEOTIDE SEQUENCE [LARGE SCALE GENOMIC DNA]</scope>
    <source>
        <strain evidence="4">Wuxi-XJTLU</strain>
    </source>
</reference>